<accession>A0A3N5ZDA8</accession>
<dbReference type="SMART" id="SM00028">
    <property type="entry name" value="TPR"/>
    <property type="match status" value="11"/>
</dbReference>
<dbReference type="InterPro" id="IPR011990">
    <property type="entry name" value="TPR-like_helical_dom_sf"/>
</dbReference>
<dbReference type="PROSITE" id="PS50005">
    <property type="entry name" value="TPR"/>
    <property type="match status" value="1"/>
</dbReference>
<sequence length="943" mass="105104">MYQTLMSFLMTMYIPRRAAAVVCLACLLSLSFPVLAQSSRDYEKALEAFNDRRIEEALSHLSNALEQDPADLSSQLLMATVLFEQASYTEAAELYRQAMRQGADPNLARVPLAKAMLENRQFEGIAALQTSRLSKENSYLLNVIKASALVQLDRLDDAETLYQSAESMQVNAFHTALNMGHFYIRRGELQRAEAYLNVAREQSPDALSVAQLHGRYLLATGDADAALTILQRAADAAPQNPLLARSLASAFITLNQFEEAKSWVNRIVKLAPDAPHTAMLRGVFALQQDSQNRQNNIFLKVLDELSQVTLDPVITEREVKTADALLALTANNFDSAQQLLERMIELYPDDTTALVLLAETYVKLNYHGRALELLDRRRHKFNNDIPVNILLCELFIHQKRIHRCDSLLTLLSMRFTNEPTIELMKVNVMTARGRHADALTLFNNAFPSPTEPSLLHKKAQLMVNAHVYPEALSTFEYLLDAAPNDLEVIIDKAKLHIQLEEYAVAEELLLRAEKLAPELLAVQVALAHLHVEKGEAARAESLLRALPVDSLTEASRLLLGRALLMQGDYKQAENILNPMEDSSFSAADLLVEVFTAQANYSSALAIVERQLRKNRLSDKYIKKRASLLLAFGDKDQAKRELAKLYGIWLQEPEKLVNLAKLQIDAEDNEGALRSLKKALDVNPELTDGLVELARVLLKEGNITDAKLQANALKMQQPDSAISLIVSGEVAEAEGNLTLANSMFIKALQSEPSNYVAASKLFDQAMKGVNEEGFITLMQSHLNAFSDAHFQRNLLADYYFYNANLNEAKPLYVALIDAGFEQNRNAIINNMAAILTEQNTDLDFASELIEEALSNAPNNPAFLDTKGWLLASQGQPEQGLRILRQAFARNTNNASVRYHLAHTLKQLGQNKEAKEQLRSALALNTPFLGIENARRLCSELNCDG</sequence>
<organism evidence="3 4">
    <name type="scientific">Alteromonas sediminis</name>
    <dbReference type="NCBI Taxonomy" id="2259342"/>
    <lineage>
        <taxon>Bacteria</taxon>
        <taxon>Pseudomonadati</taxon>
        <taxon>Pseudomonadota</taxon>
        <taxon>Gammaproteobacteria</taxon>
        <taxon>Alteromonadales</taxon>
        <taxon>Alteromonadaceae</taxon>
        <taxon>Alteromonas/Salinimonas group</taxon>
        <taxon>Alteromonas</taxon>
    </lineage>
</organism>
<keyword evidence="1" id="KW-0802">TPR repeat</keyword>
<dbReference type="InterPro" id="IPR019734">
    <property type="entry name" value="TPR_rpt"/>
</dbReference>
<feature type="repeat" description="TPR" evidence="1">
    <location>
        <begin position="652"/>
        <end position="685"/>
    </location>
</feature>
<name>A0A3N5ZDA8_9ALTE</name>
<dbReference type="PANTHER" id="PTHR12558">
    <property type="entry name" value="CELL DIVISION CYCLE 16,23,27"/>
    <property type="match status" value="1"/>
</dbReference>
<dbReference type="Proteomes" id="UP000275281">
    <property type="component" value="Unassembled WGS sequence"/>
</dbReference>
<reference evidence="3 4" key="1">
    <citation type="submission" date="2018-11" db="EMBL/GenBank/DDBJ databases">
        <authorList>
            <person name="Ye M.-Q."/>
            <person name="Du Z.-J."/>
        </authorList>
    </citation>
    <scope>NUCLEOTIDE SEQUENCE [LARGE SCALE GENOMIC DNA]</scope>
    <source>
        <strain evidence="3 4">U0105</strain>
    </source>
</reference>
<dbReference type="EMBL" id="RPOK01000001">
    <property type="protein sequence ID" value="RPJ67978.1"/>
    <property type="molecule type" value="Genomic_DNA"/>
</dbReference>
<gene>
    <name evidence="3" type="ORF">DRW07_00760</name>
</gene>
<dbReference type="Pfam" id="PF14559">
    <property type="entry name" value="TPR_19"/>
    <property type="match status" value="4"/>
</dbReference>
<proteinExistence type="predicted"/>
<keyword evidence="4" id="KW-1185">Reference proteome</keyword>
<evidence type="ECO:0000256" key="2">
    <source>
        <dbReference type="SAM" id="SignalP"/>
    </source>
</evidence>
<feature type="signal peptide" evidence="2">
    <location>
        <begin position="1"/>
        <end position="36"/>
    </location>
</feature>
<dbReference type="Gene3D" id="1.25.40.10">
    <property type="entry name" value="Tetratricopeptide repeat domain"/>
    <property type="match status" value="4"/>
</dbReference>
<comment type="caution">
    <text evidence="3">The sequence shown here is derived from an EMBL/GenBank/DDBJ whole genome shotgun (WGS) entry which is preliminary data.</text>
</comment>
<evidence type="ECO:0000313" key="3">
    <source>
        <dbReference type="EMBL" id="RPJ67978.1"/>
    </source>
</evidence>
<dbReference type="AlphaFoldDB" id="A0A3N5ZDA8"/>
<evidence type="ECO:0000256" key="1">
    <source>
        <dbReference type="PROSITE-ProRule" id="PRU00339"/>
    </source>
</evidence>
<evidence type="ECO:0000313" key="4">
    <source>
        <dbReference type="Proteomes" id="UP000275281"/>
    </source>
</evidence>
<keyword evidence="2" id="KW-0732">Signal</keyword>
<dbReference type="PANTHER" id="PTHR12558:SF13">
    <property type="entry name" value="CELL DIVISION CYCLE PROTEIN 27 HOMOLOG"/>
    <property type="match status" value="1"/>
</dbReference>
<feature type="chain" id="PRO_5017982899" evidence="2">
    <location>
        <begin position="37"/>
        <end position="943"/>
    </location>
</feature>
<dbReference type="Pfam" id="PF13432">
    <property type="entry name" value="TPR_16"/>
    <property type="match status" value="3"/>
</dbReference>
<dbReference type="SUPFAM" id="SSF48452">
    <property type="entry name" value="TPR-like"/>
    <property type="match status" value="4"/>
</dbReference>
<dbReference type="OrthoDB" id="6110507at2"/>
<protein>
    <submittedName>
        <fullName evidence="3">Uncharacterized protein</fullName>
    </submittedName>
</protein>